<evidence type="ECO:0000313" key="12">
    <source>
        <dbReference type="EMBL" id="CAG8463892.1"/>
    </source>
</evidence>
<dbReference type="OrthoDB" id="5973539at2759"/>
<evidence type="ECO:0000256" key="6">
    <source>
        <dbReference type="ARBA" id="ARBA00023098"/>
    </source>
</evidence>
<dbReference type="AlphaFoldDB" id="A0A9N8Z2D7"/>
<dbReference type="GO" id="GO:0046474">
    <property type="term" value="P:glycerophospholipid biosynthetic process"/>
    <property type="evidence" value="ECO:0007669"/>
    <property type="project" value="UniProtKB-ARBA"/>
</dbReference>
<dbReference type="InterPro" id="IPR003817">
    <property type="entry name" value="PS_Dcarbxylase"/>
</dbReference>
<dbReference type="EC" id="4.1.1.65" evidence="3"/>
<comment type="caution">
    <text evidence="12">The sequence shown here is derived from an EMBL/GenBank/DDBJ whole genome shotgun (WGS) entry which is preliminary data.</text>
</comment>
<proteinExistence type="predicted"/>
<sequence length="459" mass="52472">MSEHQSKQNINNDDNIVEVSPEAFHNYDLKTDHVYLNKALKAIISATKKTNVTSVAILSNSNLTHPHDSAIHRYLNPLYKLSPSIERWAAREHFGNFVIVRETGERIWEEMPIYTRIGMHLLFMEEKVVELSTIQHLFAEETKRQGEYFDSAHSVHNIPHFIHQYHIDLNELVEPDISKYTTFNEFFYRKLRKDARQIDDFENVNVVVSPADCRLMVFESIDLTKKFWIKGKKFTVGNLLQNKELAEKFDGGSIGIFRLAPQDYHRFHSPINAIIGAETYIPGTYYTVNPMAINRNINVFTENVRSVLILKPEPSASSTSSKQGEKEVAFISIGALLVGSIRYTVHENQKVLKGDELGYFAYGGSTVVVLWQKNEIIFDSDLITNSKNQLETLAKVGYISIFSYNASLSRHVVNWEFARLHNFNEPTSNSARIIRLAPKTAIATTKSQMLTIDLTRILG</sequence>
<evidence type="ECO:0000256" key="10">
    <source>
        <dbReference type="ARBA" id="ARBA00023317"/>
    </source>
</evidence>
<evidence type="ECO:0000313" key="13">
    <source>
        <dbReference type="Proteomes" id="UP000789831"/>
    </source>
</evidence>
<evidence type="ECO:0000256" key="1">
    <source>
        <dbReference type="ARBA" id="ARBA00001928"/>
    </source>
</evidence>
<name>A0A9N8Z2D7_9GLOM</name>
<dbReference type="InterPro" id="IPR033177">
    <property type="entry name" value="PSD-B"/>
</dbReference>
<keyword evidence="9" id="KW-1208">Phospholipid metabolism</keyword>
<keyword evidence="13" id="KW-1185">Reference proteome</keyword>
<gene>
    <name evidence="12" type="ORF">AGERDE_LOCUS2395</name>
</gene>
<reference evidence="12" key="1">
    <citation type="submission" date="2021-06" db="EMBL/GenBank/DDBJ databases">
        <authorList>
            <person name="Kallberg Y."/>
            <person name="Tangrot J."/>
            <person name="Rosling A."/>
        </authorList>
    </citation>
    <scope>NUCLEOTIDE SEQUENCE</scope>
    <source>
        <strain evidence="12">MT106</strain>
    </source>
</reference>
<evidence type="ECO:0000256" key="2">
    <source>
        <dbReference type="ARBA" id="ARBA00005189"/>
    </source>
</evidence>
<accession>A0A9N8Z2D7</accession>
<comment type="cofactor">
    <cofactor evidence="1">
        <name>pyruvate</name>
        <dbReference type="ChEBI" id="CHEBI:15361"/>
    </cofactor>
</comment>
<keyword evidence="10" id="KW-0670">Pyruvate</keyword>
<evidence type="ECO:0000256" key="5">
    <source>
        <dbReference type="ARBA" id="ARBA00022793"/>
    </source>
</evidence>
<keyword evidence="6" id="KW-0443">Lipid metabolism</keyword>
<keyword evidence="4" id="KW-0444">Lipid biosynthesis</keyword>
<dbReference type="GO" id="GO:0004609">
    <property type="term" value="F:phosphatidylserine decarboxylase activity"/>
    <property type="evidence" value="ECO:0007669"/>
    <property type="project" value="UniProtKB-EC"/>
</dbReference>
<comment type="pathway">
    <text evidence="11">Phospholipid metabolism; phosphatidylethanolamine biosynthesis.</text>
</comment>
<evidence type="ECO:0000256" key="4">
    <source>
        <dbReference type="ARBA" id="ARBA00022516"/>
    </source>
</evidence>
<keyword evidence="8" id="KW-0456">Lyase</keyword>
<evidence type="ECO:0000256" key="3">
    <source>
        <dbReference type="ARBA" id="ARBA00012243"/>
    </source>
</evidence>
<dbReference type="EMBL" id="CAJVPL010000197">
    <property type="protein sequence ID" value="CAG8463892.1"/>
    <property type="molecule type" value="Genomic_DNA"/>
</dbReference>
<dbReference type="PANTHER" id="PTHR10067:SF17">
    <property type="entry name" value="PHOSPHATIDYLSERINE DECARBOXYLASE PROENZYME 2"/>
    <property type="match status" value="1"/>
</dbReference>
<dbReference type="PANTHER" id="PTHR10067">
    <property type="entry name" value="PHOSPHATIDYLSERINE DECARBOXYLASE"/>
    <property type="match status" value="1"/>
</dbReference>
<keyword evidence="7" id="KW-0594">Phospholipid biosynthesis</keyword>
<evidence type="ECO:0000256" key="8">
    <source>
        <dbReference type="ARBA" id="ARBA00023239"/>
    </source>
</evidence>
<organism evidence="12 13">
    <name type="scientific">Ambispora gerdemannii</name>
    <dbReference type="NCBI Taxonomy" id="144530"/>
    <lineage>
        <taxon>Eukaryota</taxon>
        <taxon>Fungi</taxon>
        <taxon>Fungi incertae sedis</taxon>
        <taxon>Mucoromycota</taxon>
        <taxon>Glomeromycotina</taxon>
        <taxon>Glomeromycetes</taxon>
        <taxon>Archaeosporales</taxon>
        <taxon>Ambisporaceae</taxon>
        <taxon>Ambispora</taxon>
    </lineage>
</organism>
<dbReference type="NCBIfam" id="TIGR00163">
    <property type="entry name" value="PS_decarb"/>
    <property type="match status" value="1"/>
</dbReference>
<evidence type="ECO:0000256" key="11">
    <source>
        <dbReference type="ARBA" id="ARBA00024326"/>
    </source>
</evidence>
<evidence type="ECO:0000256" key="9">
    <source>
        <dbReference type="ARBA" id="ARBA00023264"/>
    </source>
</evidence>
<protein>
    <recommendedName>
        <fullName evidence="3">phosphatidylserine decarboxylase</fullName>
        <ecNumber evidence="3">4.1.1.65</ecNumber>
    </recommendedName>
</protein>
<evidence type="ECO:0000256" key="7">
    <source>
        <dbReference type="ARBA" id="ARBA00023209"/>
    </source>
</evidence>
<comment type="pathway">
    <text evidence="2">Lipid metabolism.</text>
</comment>
<dbReference type="Proteomes" id="UP000789831">
    <property type="component" value="Unassembled WGS sequence"/>
</dbReference>
<keyword evidence="5" id="KW-0210">Decarboxylase</keyword>
<dbReference type="Pfam" id="PF02666">
    <property type="entry name" value="PS_Dcarbxylase"/>
    <property type="match status" value="1"/>
</dbReference>